<gene>
    <name evidence="11" type="ORF">A2957_02605</name>
</gene>
<evidence type="ECO:0000256" key="4">
    <source>
        <dbReference type="ARBA" id="ARBA00022676"/>
    </source>
</evidence>
<name>A0A1F7INI1_9BACT</name>
<accession>A0A1F7INI1</accession>
<feature type="transmembrane region" description="Helical" evidence="10">
    <location>
        <begin position="370"/>
        <end position="392"/>
    </location>
</feature>
<dbReference type="GO" id="GO:0031501">
    <property type="term" value="C:mannosyltransferase complex"/>
    <property type="evidence" value="ECO:0007669"/>
    <property type="project" value="TreeGrafter"/>
</dbReference>
<dbReference type="EMBL" id="MGAK01000010">
    <property type="protein sequence ID" value="OGK44890.1"/>
    <property type="molecule type" value="Genomic_DNA"/>
</dbReference>
<feature type="transmembrane region" description="Helical" evidence="10">
    <location>
        <begin position="320"/>
        <end position="340"/>
    </location>
</feature>
<feature type="transmembrane region" description="Helical" evidence="10">
    <location>
        <begin position="21"/>
        <end position="40"/>
    </location>
</feature>
<protein>
    <recommendedName>
        <fullName evidence="13">Glycosyltransferase RgtA/B/C/D-like domain-containing protein</fullName>
    </recommendedName>
</protein>
<comment type="subcellular location">
    <subcellularLocation>
        <location evidence="1">Endoplasmic reticulum membrane</location>
        <topology evidence="1">Multi-pass membrane protein</topology>
    </subcellularLocation>
</comment>
<evidence type="ECO:0000256" key="6">
    <source>
        <dbReference type="ARBA" id="ARBA00022692"/>
    </source>
</evidence>
<feature type="transmembrane region" description="Helical" evidence="10">
    <location>
        <begin position="226"/>
        <end position="244"/>
    </location>
</feature>
<feature type="transmembrane region" description="Helical" evidence="10">
    <location>
        <begin position="106"/>
        <end position="126"/>
    </location>
</feature>
<dbReference type="UniPathway" id="UPA00196"/>
<evidence type="ECO:0000256" key="3">
    <source>
        <dbReference type="ARBA" id="ARBA00022502"/>
    </source>
</evidence>
<comment type="pathway">
    <text evidence="2">Glycolipid biosynthesis; glycosylphosphatidylinositol-anchor biosynthesis.</text>
</comment>
<reference evidence="11 12" key="1">
    <citation type="journal article" date="2016" name="Nat. Commun.">
        <title>Thousands of microbial genomes shed light on interconnected biogeochemical processes in an aquifer system.</title>
        <authorList>
            <person name="Anantharaman K."/>
            <person name="Brown C.T."/>
            <person name="Hug L.A."/>
            <person name="Sharon I."/>
            <person name="Castelle C.J."/>
            <person name="Probst A.J."/>
            <person name="Thomas B.C."/>
            <person name="Singh A."/>
            <person name="Wilkins M.J."/>
            <person name="Karaoz U."/>
            <person name="Brodie E.L."/>
            <person name="Williams K.H."/>
            <person name="Hubbard S.S."/>
            <person name="Banfield J.F."/>
        </authorList>
    </citation>
    <scope>NUCLEOTIDE SEQUENCE [LARGE SCALE GENOMIC DNA]</scope>
</reference>
<keyword evidence="9 10" id="KW-0472">Membrane</keyword>
<keyword evidence="8 10" id="KW-1133">Transmembrane helix</keyword>
<evidence type="ECO:0000313" key="12">
    <source>
        <dbReference type="Proteomes" id="UP000179072"/>
    </source>
</evidence>
<evidence type="ECO:0000256" key="7">
    <source>
        <dbReference type="ARBA" id="ARBA00022824"/>
    </source>
</evidence>
<feature type="transmembrane region" description="Helical" evidence="10">
    <location>
        <begin position="179"/>
        <end position="205"/>
    </location>
</feature>
<dbReference type="PANTHER" id="PTHR12468:SF2">
    <property type="entry name" value="GPI MANNOSYLTRANSFERASE 2"/>
    <property type="match status" value="1"/>
</dbReference>
<evidence type="ECO:0000256" key="8">
    <source>
        <dbReference type="ARBA" id="ARBA00022989"/>
    </source>
</evidence>
<dbReference type="GO" id="GO:0004376">
    <property type="term" value="F:GPI mannosyltransferase activity"/>
    <property type="evidence" value="ECO:0007669"/>
    <property type="project" value="InterPro"/>
</dbReference>
<comment type="caution">
    <text evidence="11">The sequence shown here is derived from an EMBL/GenBank/DDBJ whole genome shotgun (WGS) entry which is preliminary data.</text>
</comment>
<dbReference type="GO" id="GO:0016020">
    <property type="term" value="C:membrane"/>
    <property type="evidence" value="ECO:0007669"/>
    <property type="project" value="GOC"/>
</dbReference>
<keyword evidence="7" id="KW-0256">Endoplasmic reticulum</keyword>
<keyword evidence="5" id="KW-0808">Transferase</keyword>
<evidence type="ECO:0000256" key="2">
    <source>
        <dbReference type="ARBA" id="ARBA00004687"/>
    </source>
</evidence>
<dbReference type="AlphaFoldDB" id="A0A1F7INI1"/>
<evidence type="ECO:0000313" key="11">
    <source>
        <dbReference type="EMBL" id="OGK44890.1"/>
    </source>
</evidence>
<dbReference type="PANTHER" id="PTHR12468">
    <property type="entry name" value="GPI MANNOSYLTRANSFERASE 2"/>
    <property type="match status" value="1"/>
</dbReference>
<keyword evidence="4" id="KW-0328">Glycosyltransferase</keyword>
<proteinExistence type="predicted"/>
<evidence type="ECO:0000256" key="5">
    <source>
        <dbReference type="ARBA" id="ARBA00022679"/>
    </source>
</evidence>
<feature type="transmembrane region" description="Helical" evidence="10">
    <location>
        <begin position="291"/>
        <end position="313"/>
    </location>
</feature>
<dbReference type="InterPro" id="IPR007315">
    <property type="entry name" value="PIG-V/Gpi18"/>
</dbReference>
<feature type="transmembrane region" description="Helical" evidence="10">
    <location>
        <begin position="138"/>
        <end position="159"/>
    </location>
</feature>
<dbReference type="GO" id="GO:0006506">
    <property type="term" value="P:GPI anchor biosynthetic process"/>
    <property type="evidence" value="ECO:0007669"/>
    <property type="project" value="UniProtKB-UniPathway"/>
</dbReference>
<evidence type="ECO:0008006" key="13">
    <source>
        <dbReference type="Google" id="ProtNLM"/>
    </source>
</evidence>
<sequence length="393" mass="45619">MKINLHSEGITNRTAKVTYKLFIARLVFLLITAFFAVRLIPYLGNFPYKDLIDRYHFPPEVYSFANFDGAHYISIAEKGYAEFEQAFFPLYPLFMKGIGYILEKNYLLAGLLISNISFLLGLVFFYRWLKEFFPLEQTVWIIVSLLVFPTAFFFSAVYSEGLFFLFTTASLYFLKKNNTLLSALFAALSALTRLQGMLLVIFFFFSFFQHKRDFISNIKVTFKKHFMLVISPLFGTVIYMTYLFKTEGDPLLFLNVQPMFGAMRSSHLIILPQVYFRYIKIFLTSAHTFQYFIALLEFTMVTLTLFSAIYLLMKAWKRRNYFLIGLSLFSLAHILLPTLTGTFSSVPRYALMALSTYVVISDLKPKYRYAVAGLSILLQIILTSLFIQGYFIS</sequence>
<keyword evidence="3" id="KW-0337">GPI-anchor biosynthesis</keyword>
<evidence type="ECO:0000256" key="10">
    <source>
        <dbReference type="SAM" id="Phobius"/>
    </source>
</evidence>
<dbReference type="Pfam" id="PF04188">
    <property type="entry name" value="Mannosyl_trans2"/>
    <property type="match status" value="1"/>
</dbReference>
<dbReference type="Proteomes" id="UP000179072">
    <property type="component" value="Unassembled WGS sequence"/>
</dbReference>
<dbReference type="STRING" id="1802060.A2957_02605"/>
<organism evidence="11 12">
    <name type="scientific">Candidatus Roizmanbacteria bacterium RIFCSPLOWO2_01_FULL_38_11</name>
    <dbReference type="NCBI Taxonomy" id="1802060"/>
    <lineage>
        <taxon>Bacteria</taxon>
        <taxon>Candidatus Roizmaniibacteriota</taxon>
    </lineage>
</organism>
<keyword evidence="6 10" id="KW-0812">Transmembrane</keyword>
<dbReference type="GO" id="GO:0000009">
    <property type="term" value="F:alpha-1,6-mannosyltransferase activity"/>
    <property type="evidence" value="ECO:0007669"/>
    <property type="project" value="InterPro"/>
</dbReference>
<evidence type="ECO:0000256" key="9">
    <source>
        <dbReference type="ARBA" id="ARBA00023136"/>
    </source>
</evidence>
<evidence type="ECO:0000256" key="1">
    <source>
        <dbReference type="ARBA" id="ARBA00004477"/>
    </source>
</evidence>